<sequence>MYVNLSFEDAHQLLDEMLQRSGKISSTPSIRVNRVSVCMNGCKRTIRWESTSGSASGCDRFSKYMDKCSEGQNFLTVDKHGEVKLQSLTSLESLAFADWKFINPPKHLNHN</sequence>
<reference evidence="1 2" key="1">
    <citation type="journal article" date="2017" name="Nat. Commun.">
        <title>Genome assembly with in vitro proximity ligation data and whole-genome triplication in lettuce.</title>
        <authorList>
            <person name="Reyes-Chin-Wo S."/>
            <person name="Wang Z."/>
            <person name="Yang X."/>
            <person name="Kozik A."/>
            <person name="Arikit S."/>
            <person name="Song C."/>
            <person name="Xia L."/>
            <person name="Froenicke L."/>
            <person name="Lavelle D.O."/>
            <person name="Truco M.J."/>
            <person name="Xia R."/>
            <person name="Zhu S."/>
            <person name="Xu C."/>
            <person name="Xu H."/>
            <person name="Xu X."/>
            <person name="Cox K."/>
            <person name="Korf I."/>
            <person name="Meyers B.C."/>
            <person name="Michelmore R.W."/>
        </authorList>
    </citation>
    <scope>NUCLEOTIDE SEQUENCE [LARGE SCALE GENOMIC DNA]</scope>
    <source>
        <strain evidence="2">cv. Salinas</strain>
        <tissue evidence="1">Seedlings</tissue>
    </source>
</reference>
<name>A0A9R1VKD9_LACSA</name>
<dbReference type="Proteomes" id="UP000235145">
    <property type="component" value="Unassembled WGS sequence"/>
</dbReference>
<proteinExistence type="predicted"/>
<accession>A0A9R1VKD9</accession>
<gene>
    <name evidence="1" type="ORF">LSAT_V11C500245810</name>
</gene>
<protein>
    <submittedName>
        <fullName evidence="1">Uncharacterized protein</fullName>
    </submittedName>
</protein>
<dbReference type="AlphaFoldDB" id="A0A9R1VKD9"/>
<evidence type="ECO:0000313" key="1">
    <source>
        <dbReference type="EMBL" id="KAJ0206460.1"/>
    </source>
</evidence>
<comment type="caution">
    <text evidence="1">The sequence shown here is derived from an EMBL/GenBank/DDBJ whole genome shotgun (WGS) entry which is preliminary data.</text>
</comment>
<dbReference type="EMBL" id="NBSK02000005">
    <property type="protein sequence ID" value="KAJ0206460.1"/>
    <property type="molecule type" value="Genomic_DNA"/>
</dbReference>
<keyword evidence="2" id="KW-1185">Reference proteome</keyword>
<evidence type="ECO:0000313" key="2">
    <source>
        <dbReference type="Proteomes" id="UP000235145"/>
    </source>
</evidence>
<organism evidence="1 2">
    <name type="scientific">Lactuca sativa</name>
    <name type="common">Garden lettuce</name>
    <dbReference type="NCBI Taxonomy" id="4236"/>
    <lineage>
        <taxon>Eukaryota</taxon>
        <taxon>Viridiplantae</taxon>
        <taxon>Streptophyta</taxon>
        <taxon>Embryophyta</taxon>
        <taxon>Tracheophyta</taxon>
        <taxon>Spermatophyta</taxon>
        <taxon>Magnoliopsida</taxon>
        <taxon>eudicotyledons</taxon>
        <taxon>Gunneridae</taxon>
        <taxon>Pentapetalae</taxon>
        <taxon>asterids</taxon>
        <taxon>campanulids</taxon>
        <taxon>Asterales</taxon>
        <taxon>Asteraceae</taxon>
        <taxon>Cichorioideae</taxon>
        <taxon>Cichorieae</taxon>
        <taxon>Lactucinae</taxon>
        <taxon>Lactuca</taxon>
    </lineage>
</organism>